<comment type="caution">
    <text evidence="2">The sequence shown here is derived from an EMBL/GenBank/DDBJ whole genome shotgun (WGS) entry which is preliminary data.</text>
</comment>
<feature type="domain" description="Reverse transcriptase Ty1/copia-type" evidence="1">
    <location>
        <begin position="66"/>
        <end position="178"/>
    </location>
</feature>
<reference evidence="2" key="1">
    <citation type="submission" date="2023-03" db="EMBL/GenBank/DDBJ databases">
        <title>Chromosome-scale reference genome and RAD-based genetic map of yellow starthistle (Centaurea solstitialis) reveal putative structural variation and QTLs associated with invader traits.</title>
        <authorList>
            <person name="Reatini B."/>
            <person name="Cang F.A."/>
            <person name="Jiang Q."/>
            <person name="Mckibben M.T.W."/>
            <person name="Barker M.S."/>
            <person name="Rieseberg L.H."/>
            <person name="Dlugosch K.M."/>
        </authorList>
    </citation>
    <scope>NUCLEOTIDE SEQUENCE</scope>
    <source>
        <strain evidence="2">CAN-66</strain>
        <tissue evidence="2">Leaf</tissue>
    </source>
</reference>
<evidence type="ECO:0000313" key="3">
    <source>
        <dbReference type="Proteomes" id="UP001172457"/>
    </source>
</evidence>
<protein>
    <recommendedName>
        <fullName evidence="1">Reverse transcriptase Ty1/copia-type domain-containing protein</fullName>
    </recommendedName>
</protein>
<accession>A0AA38S9F9</accession>
<organism evidence="2 3">
    <name type="scientific">Centaurea solstitialis</name>
    <name type="common">yellow star-thistle</name>
    <dbReference type="NCBI Taxonomy" id="347529"/>
    <lineage>
        <taxon>Eukaryota</taxon>
        <taxon>Viridiplantae</taxon>
        <taxon>Streptophyta</taxon>
        <taxon>Embryophyta</taxon>
        <taxon>Tracheophyta</taxon>
        <taxon>Spermatophyta</taxon>
        <taxon>Magnoliopsida</taxon>
        <taxon>eudicotyledons</taxon>
        <taxon>Gunneridae</taxon>
        <taxon>Pentapetalae</taxon>
        <taxon>asterids</taxon>
        <taxon>campanulids</taxon>
        <taxon>Asterales</taxon>
        <taxon>Asteraceae</taxon>
        <taxon>Carduoideae</taxon>
        <taxon>Cardueae</taxon>
        <taxon>Centaureinae</taxon>
        <taxon>Centaurea</taxon>
    </lineage>
</organism>
<dbReference type="EMBL" id="JARYMX010000008">
    <property type="protein sequence ID" value="KAJ9538949.1"/>
    <property type="molecule type" value="Genomic_DNA"/>
</dbReference>
<dbReference type="AlphaFoldDB" id="A0AA38S9F9"/>
<sequence>MELNSNSISCQPNRLWNWIPIPFPANQTDYGIGFQFLQDSKFLRIPIPSKTFQHTKRSLRVLIKCQVSRSWNLHFDERIKEFGFAKSEFEPCVYTKFSGSIVTFLVLYVDDILLIGNDVPTLQSAKNWLSKCFQMKDLGEAAYILGIKIYRYRSKRLIGLSQSTYIDKILKKFRMDESKK</sequence>
<evidence type="ECO:0000313" key="2">
    <source>
        <dbReference type="EMBL" id="KAJ9538949.1"/>
    </source>
</evidence>
<proteinExistence type="predicted"/>
<gene>
    <name evidence="2" type="ORF">OSB04_031682</name>
</gene>
<dbReference type="InterPro" id="IPR013103">
    <property type="entry name" value="RVT_2"/>
</dbReference>
<dbReference type="Pfam" id="PF07727">
    <property type="entry name" value="RVT_2"/>
    <property type="match status" value="1"/>
</dbReference>
<dbReference type="Proteomes" id="UP001172457">
    <property type="component" value="Chromosome 8"/>
</dbReference>
<keyword evidence="3" id="KW-1185">Reference proteome</keyword>
<name>A0AA38S9F9_9ASTR</name>
<evidence type="ECO:0000259" key="1">
    <source>
        <dbReference type="Pfam" id="PF07727"/>
    </source>
</evidence>